<protein>
    <submittedName>
        <fullName evidence="2">Uncharacterized protein</fullName>
    </submittedName>
</protein>
<evidence type="ECO:0000313" key="2">
    <source>
        <dbReference type="EMBL" id="SDG29096.1"/>
    </source>
</evidence>
<accession>A0A1G7T167</accession>
<sequence>MRPYPIVLKILLVLLPFLSVAQNEKTEVDIYPHWEKGEVHKISLKSTTTDIVNKKSLQYTSTFNANFKVLEKNDDEYLTEWTNSIN</sequence>
<name>A0A1G7T167_9SPHI</name>
<dbReference type="RefSeq" id="WP_090498586.1">
    <property type="nucleotide sequence ID" value="NZ_FNCH01000005.1"/>
</dbReference>
<feature type="signal peptide" evidence="1">
    <location>
        <begin position="1"/>
        <end position="21"/>
    </location>
</feature>
<gene>
    <name evidence="2" type="ORF">SAMN05421827_10511</name>
</gene>
<dbReference type="AlphaFoldDB" id="A0A1G7T167"/>
<organism evidence="2 3">
    <name type="scientific">Pedobacter terrae</name>
    <dbReference type="NCBI Taxonomy" id="405671"/>
    <lineage>
        <taxon>Bacteria</taxon>
        <taxon>Pseudomonadati</taxon>
        <taxon>Bacteroidota</taxon>
        <taxon>Sphingobacteriia</taxon>
        <taxon>Sphingobacteriales</taxon>
        <taxon>Sphingobacteriaceae</taxon>
        <taxon>Pedobacter</taxon>
    </lineage>
</organism>
<proteinExistence type="predicted"/>
<dbReference type="EMBL" id="FNCH01000005">
    <property type="protein sequence ID" value="SDG29096.1"/>
    <property type="molecule type" value="Genomic_DNA"/>
</dbReference>
<dbReference type="Proteomes" id="UP000199643">
    <property type="component" value="Unassembled WGS sequence"/>
</dbReference>
<feature type="chain" id="PRO_5011523421" evidence="1">
    <location>
        <begin position="22"/>
        <end position="86"/>
    </location>
</feature>
<keyword evidence="1" id="KW-0732">Signal</keyword>
<dbReference type="OrthoDB" id="1492140at2"/>
<reference evidence="3" key="1">
    <citation type="submission" date="2016-10" db="EMBL/GenBank/DDBJ databases">
        <authorList>
            <person name="Varghese N."/>
            <person name="Submissions S."/>
        </authorList>
    </citation>
    <scope>NUCLEOTIDE SEQUENCE [LARGE SCALE GENOMIC DNA]</scope>
    <source>
        <strain evidence="3">DSM 17933</strain>
    </source>
</reference>
<keyword evidence="3" id="KW-1185">Reference proteome</keyword>
<evidence type="ECO:0000256" key="1">
    <source>
        <dbReference type="SAM" id="SignalP"/>
    </source>
</evidence>
<evidence type="ECO:0000313" key="3">
    <source>
        <dbReference type="Proteomes" id="UP000199643"/>
    </source>
</evidence>